<reference evidence="2 4" key="1">
    <citation type="journal article" date="2011" name="Nature">
        <title>The Medicago genome provides insight into the evolution of rhizobial symbioses.</title>
        <authorList>
            <person name="Young N.D."/>
            <person name="Debelle F."/>
            <person name="Oldroyd G.E."/>
            <person name="Geurts R."/>
            <person name="Cannon S.B."/>
            <person name="Udvardi M.K."/>
            <person name="Benedito V.A."/>
            <person name="Mayer K.F."/>
            <person name="Gouzy J."/>
            <person name="Schoof H."/>
            <person name="Van de Peer Y."/>
            <person name="Proost S."/>
            <person name="Cook D.R."/>
            <person name="Meyers B.C."/>
            <person name="Spannagl M."/>
            <person name="Cheung F."/>
            <person name="De Mita S."/>
            <person name="Krishnakumar V."/>
            <person name="Gundlach H."/>
            <person name="Zhou S."/>
            <person name="Mudge J."/>
            <person name="Bharti A.K."/>
            <person name="Murray J.D."/>
            <person name="Naoumkina M.A."/>
            <person name="Rosen B."/>
            <person name="Silverstein K.A."/>
            <person name="Tang H."/>
            <person name="Rombauts S."/>
            <person name="Zhao P.X."/>
            <person name="Zhou P."/>
            <person name="Barbe V."/>
            <person name="Bardou P."/>
            <person name="Bechner M."/>
            <person name="Bellec A."/>
            <person name="Berger A."/>
            <person name="Berges H."/>
            <person name="Bidwell S."/>
            <person name="Bisseling T."/>
            <person name="Choisne N."/>
            <person name="Couloux A."/>
            <person name="Denny R."/>
            <person name="Deshpande S."/>
            <person name="Dai X."/>
            <person name="Doyle J.J."/>
            <person name="Dudez A.M."/>
            <person name="Farmer A.D."/>
            <person name="Fouteau S."/>
            <person name="Franken C."/>
            <person name="Gibelin C."/>
            <person name="Gish J."/>
            <person name="Goldstein S."/>
            <person name="Gonzalez A.J."/>
            <person name="Green P.J."/>
            <person name="Hallab A."/>
            <person name="Hartog M."/>
            <person name="Hua A."/>
            <person name="Humphray S.J."/>
            <person name="Jeong D.H."/>
            <person name="Jing Y."/>
            <person name="Jocker A."/>
            <person name="Kenton S.M."/>
            <person name="Kim D.J."/>
            <person name="Klee K."/>
            <person name="Lai H."/>
            <person name="Lang C."/>
            <person name="Lin S."/>
            <person name="Macmil S.L."/>
            <person name="Magdelenat G."/>
            <person name="Matthews L."/>
            <person name="McCorrison J."/>
            <person name="Monaghan E.L."/>
            <person name="Mun J.H."/>
            <person name="Najar F.Z."/>
            <person name="Nicholson C."/>
            <person name="Noirot C."/>
            <person name="O'Bleness M."/>
            <person name="Paule C.R."/>
            <person name="Poulain J."/>
            <person name="Prion F."/>
            <person name="Qin B."/>
            <person name="Qu C."/>
            <person name="Retzel E.F."/>
            <person name="Riddle C."/>
            <person name="Sallet E."/>
            <person name="Samain S."/>
            <person name="Samson N."/>
            <person name="Sanders I."/>
            <person name="Saurat O."/>
            <person name="Scarpelli C."/>
            <person name="Schiex T."/>
            <person name="Segurens B."/>
            <person name="Severin A.J."/>
            <person name="Sherrier D.J."/>
            <person name="Shi R."/>
            <person name="Sims S."/>
            <person name="Singer S.R."/>
            <person name="Sinharoy S."/>
            <person name="Sterck L."/>
            <person name="Viollet A."/>
            <person name="Wang B.B."/>
            <person name="Wang K."/>
            <person name="Wang M."/>
            <person name="Wang X."/>
            <person name="Warfsmann J."/>
            <person name="Weissenbach J."/>
            <person name="White D.D."/>
            <person name="White J.D."/>
            <person name="Wiley G.B."/>
            <person name="Wincker P."/>
            <person name="Xing Y."/>
            <person name="Yang L."/>
            <person name="Yao Z."/>
            <person name="Ying F."/>
            <person name="Zhai J."/>
            <person name="Zhou L."/>
            <person name="Zuber A."/>
            <person name="Denarie J."/>
            <person name="Dixon R.A."/>
            <person name="May G.D."/>
            <person name="Schwartz D.C."/>
            <person name="Rogers J."/>
            <person name="Quetier F."/>
            <person name="Town C.D."/>
            <person name="Roe B.A."/>
        </authorList>
    </citation>
    <scope>NUCLEOTIDE SEQUENCE [LARGE SCALE GENOMIC DNA]</scope>
    <source>
        <strain evidence="2">A17</strain>
        <strain evidence="3 4">cv. Jemalong A17</strain>
    </source>
</reference>
<sequence length="149" mass="16268">MRIFIVHVLALCYEIWCARNKKCFEGIDVDVAATIQKAQRSIVNFKSAGTMLVETLSRGPILPISDVHWTPPFSGFYKLNIDAAGPIEGDKGDSGVVEALAMRKGLKFVKDVCFLNLIAESDASNVVLALNAHQQSPNYVGSIIQDCIV</sequence>
<feature type="chain" id="PRO_5014499146" description="RNase H type-1 domain-containing protein" evidence="1">
    <location>
        <begin position="18"/>
        <end position="149"/>
    </location>
</feature>
<evidence type="ECO:0000313" key="2">
    <source>
        <dbReference type="EMBL" id="KEH18605.1"/>
    </source>
</evidence>
<feature type="signal peptide" evidence="1">
    <location>
        <begin position="1"/>
        <end position="17"/>
    </location>
</feature>
<name>A0A072TYH5_MEDTR</name>
<evidence type="ECO:0008006" key="5">
    <source>
        <dbReference type="Google" id="ProtNLM"/>
    </source>
</evidence>
<protein>
    <recommendedName>
        <fullName evidence="5">RNase H type-1 domain-containing protein</fullName>
    </recommendedName>
</protein>
<reference evidence="3" key="3">
    <citation type="submission" date="2015-04" db="UniProtKB">
        <authorList>
            <consortium name="EnsemblPlants"/>
        </authorList>
    </citation>
    <scope>IDENTIFICATION</scope>
    <source>
        <strain evidence="3">cv. Jemalong A17</strain>
    </source>
</reference>
<evidence type="ECO:0000256" key="1">
    <source>
        <dbReference type="SAM" id="SignalP"/>
    </source>
</evidence>
<dbReference type="Proteomes" id="UP000002051">
    <property type="component" value="Chromosome 8"/>
</dbReference>
<accession>A0A072TYH5</accession>
<evidence type="ECO:0000313" key="4">
    <source>
        <dbReference type="Proteomes" id="UP000002051"/>
    </source>
</evidence>
<reference evidence="2 4" key="2">
    <citation type="journal article" date="2014" name="BMC Genomics">
        <title>An improved genome release (version Mt4.0) for the model legume Medicago truncatula.</title>
        <authorList>
            <person name="Tang H."/>
            <person name="Krishnakumar V."/>
            <person name="Bidwell S."/>
            <person name="Rosen B."/>
            <person name="Chan A."/>
            <person name="Zhou S."/>
            <person name="Gentzbittel L."/>
            <person name="Childs K.L."/>
            <person name="Yandell M."/>
            <person name="Gundlach H."/>
            <person name="Mayer K.F."/>
            <person name="Schwartz D.C."/>
            <person name="Town C.D."/>
        </authorList>
    </citation>
    <scope>GENOME REANNOTATION</scope>
    <source>
        <strain evidence="2">A17</strain>
        <strain evidence="3 4">cv. Jemalong A17</strain>
    </source>
</reference>
<organism evidence="2 4">
    <name type="scientific">Medicago truncatula</name>
    <name type="common">Barrel medic</name>
    <name type="synonym">Medicago tribuloides</name>
    <dbReference type="NCBI Taxonomy" id="3880"/>
    <lineage>
        <taxon>Eukaryota</taxon>
        <taxon>Viridiplantae</taxon>
        <taxon>Streptophyta</taxon>
        <taxon>Embryophyta</taxon>
        <taxon>Tracheophyta</taxon>
        <taxon>Spermatophyta</taxon>
        <taxon>Magnoliopsida</taxon>
        <taxon>eudicotyledons</taxon>
        <taxon>Gunneridae</taxon>
        <taxon>Pentapetalae</taxon>
        <taxon>rosids</taxon>
        <taxon>fabids</taxon>
        <taxon>Fabales</taxon>
        <taxon>Fabaceae</taxon>
        <taxon>Papilionoideae</taxon>
        <taxon>50 kb inversion clade</taxon>
        <taxon>NPAAA clade</taxon>
        <taxon>Hologalegina</taxon>
        <taxon>IRL clade</taxon>
        <taxon>Trifolieae</taxon>
        <taxon>Medicago</taxon>
    </lineage>
</organism>
<dbReference type="PANTHER" id="PTHR47074">
    <property type="entry name" value="BNAC02G40300D PROTEIN"/>
    <property type="match status" value="1"/>
</dbReference>
<evidence type="ECO:0000313" key="3">
    <source>
        <dbReference type="EnsemblPlants" id="KEH18605"/>
    </source>
</evidence>
<dbReference type="HOGENOM" id="CLU_1752483_0_0_1"/>
<dbReference type="EMBL" id="CM001224">
    <property type="protein sequence ID" value="KEH18605.1"/>
    <property type="molecule type" value="Genomic_DNA"/>
</dbReference>
<keyword evidence="1" id="KW-0732">Signal</keyword>
<dbReference type="PANTHER" id="PTHR47074:SF11">
    <property type="entry name" value="REVERSE TRANSCRIPTASE-LIKE PROTEIN"/>
    <property type="match status" value="1"/>
</dbReference>
<proteinExistence type="predicted"/>
<gene>
    <name evidence="2" type="ordered locus">MTR_8g027132</name>
</gene>
<dbReference type="EnsemblPlants" id="KEH18605">
    <property type="protein sequence ID" value="KEH18605"/>
    <property type="gene ID" value="MTR_8g027132"/>
</dbReference>
<dbReference type="InterPro" id="IPR052929">
    <property type="entry name" value="RNase_H-like_EbsB-rel"/>
</dbReference>
<keyword evidence="4" id="KW-1185">Reference proteome</keyword>
<dbReference type="AlphaFoldDB" id="A0A072TYH5"/>